<protein>
    <submittedName>
        <fullName evidence="2">Uncharacterized protein</fullName>
    </submittedName>
</protein>
<reference evidence="2 3" key="1">
    <citation type="journal article" date="2016" name="Nat. Commun.">
        <title>Thousands of microbial genomes shed light on interconnected biogeochemical processes in an aquifer system.</title>
        <authorList>
            <person name="Anantharaman K."/>
            <person name="Brown C.T."/>
            <person name="Hug L.A."/>
            <person name="Sharon I."/>
            <person name="Castelle C.J."/>
            <person name="Probst A.J."/>
            <person name="Thomas B.C."/>
            <person name="Singh A."/>
            <person name="Wilkins M.J."/>
            <person name="Karaoz U."/>
            <person name="Brodie E.L."/>
            <person name="Williams K.H."/>
            <person name="Hubbard S.S."/>
            <person name="Banfield J.F."/>
        </authorList>
    </citation>
    <scope>NUCLEOTIDE SEQUENCE [LARGE SCALE GENOMIC DNA]</scope>
</reference>
<evidence type="ECO:0000256" key="1">
    <source>
        <dbReference type="SAM" id="Phobius"/>
    </source>
</evidence>
<dbReference type="EMBL" id="MFAZ01000025">
    <property type="protein sequence ID" value="OGD86976.1"/>
    <property type="molecule type" value="Genomic_DNA"/>
</dbReference>
<evidence type="ECO:0000313" key="3">
    <source>
        <dbReference type="Proteomes" id="UP000179102"/>
    </source>
</evidence>
<dbReference type="AlphaFoldDB" id="A0A1F5G531"/>
<accession>A0A1F5G531</accession>
<name>A0A1F5G531_9BACT</name>
<keyword evidence="1" id="KW-1133">Transmembrane helix</keyword>
<keyword evidence="1" id="KW-0472">Membrane</keyword>
<sequence>MRDLSKVRFQNEPRRRPQISKSLLRIVVLVAVVAIVFNLAKSKLGGSSAVGANAALHEAPRGLAPVKLGGDLDIASDSTDLASQSVTLRDVKYGGRAQASAKRSFGGGTYILTVDATLPDPVNVNYAVWVAGGGSARLIDYMRGSGTEWSLTLRDTDKYSGYSGIWITLERTKDQKPEEHVMEGTF</sequence>
<feature type="transmembrane region" description="Helical" evidence="1">
    <location>
        <begin position="23"/>
        <end position="40"/>
    </location>
</feature>
<dbReference type="Proteomes" id="UP000179102">
    <property type="component" value="Unassembled WGS sequence"/>
</dbReference>
<organism evidence="2 3">
    <name type="scientific">Candidatus Curtissbacteria bacterium RIFCSPHIGHO2_01_FULL_41_11</name>
    <dbReference type="NCBI Taxonomy" id="1797711"/>
    <lineage>
        <taxon>Bacteria</taxon>
        <taxon>Candidatus Curtissiibacteriota</taxon>
    </lineage>
</organism>
<evidence type="ECO:0000313" key="2">
    <source>
        <dbReference type="EMBL" id="OGD86976.1"/>
    </source>
</evidence>
<comment type="caution">
    <text evidence="2">The sequence shown here is derived from an EMBL/GenBank/DDBJ whole genome shotgun (WGS) entry which is preliminary data.</text>
</comment>
<dbReference type="STRING" id="1797711.A2870_04365"/>
<gene>
    <name evidence="2" type="ORF">A2870_04365</name>
</gene>
<proteinExistence type="predicted"/>
<keyword evidence="1" id="KW-0812">Transmembrane</keyword>